<evidence type="ECO:0000313" key="2">
    <source>
        <dbReference type="EMBL" id="SMQ72949.1"/>
    </source>
</evidence>
<dbReference type="GO" id="GO:0003677">
    <property type="term" value="F:DNA binding"/>
    <property type="evidence" value="ECO:0007669"/>
    <property type="project" value="InterPro"/>
</dbReference>
<feature type="domain" description="Transcription elongation factor GreA/GreB C-terminal" evidence="1">
    <location>
        <begin position="58"/>
        <end position="133"/>
    </location>
</feature>
<reference evidence="3" key="1">
    <citation type="submission" date="2017-04" db="EMBL/GenBank/DDBJ databases">
        <authorList>
            <person name="Varghese N."/>
            <person name="Submissions S."/>
        </authorList>
    </citation>
    <scope>NUCLEOTIDE SEQUENCE [LARGE SCALE GENOMIC DNA]</scope>
</reference>
<accession>A0A1Y6FE78</accession>
<dbReference type="AlphaFoldDB" id="A0A1Y6FE78"/>
<dbReference type="Gene3D" id="3.10.50.30">
    <property type="entry name" value="Transcription elongation factor, GreA/GreB, C-terminal domain"/>
    <property type="match status" value="1"/>
</dbReference>
<dbReference type="InterPro" id="IPR036953">
    <property type="entry name" value="GreA/GreB_C_sf"/>
</dbReference>
<keyword evidence="2" id="KW-0808">Transferase</keyword>
<organism evidence="2 3">
    <name type="scientific">Devosia lucknowensis</name>
    <dbReference type="NCBI Taxonomy" id="1096929"/>
    <lineage>
        <taxon>Bacteria</taxon>
        <taxon>Pseudomonadati</taxon>
        <taxon>Pseudomonadota</taxon>
        <taxon>Alphaproteobacteria</taxon>
        <taxon>Hyphomicrobiales</taxon>
        <taxon>Devosiaceae</taxon>
        <taxon>Devosia</taxon>
    </lineage>
</organism>
<dbReference type="Proteomes" id="UP000194474">
    <property type="component" value="Unassembled WGS sequence"/>
</dbReference>
<evidence type="ECO:0000313" key="3">
    <source>
        <dbReference type="Proteomes" id="UP000194474"/>
    </source>
</evidence>
<dbReference type="OrthoDB" id="192847at2"/>
<dbReference type="EMBL" id="FXWK01000001">
    <property type="protein sequence ID" value="SMQ72949.1"/>
    <property type="molecule type" value="Genomic_DNA"/>
</dbReference>
<dbReference type="Pfam" id="PF01272">
    <property type="entry name" value="GreA_GreB"/>
    <property type="match status" value="1"/>
</dbReference>
<keyword evidence="3" id="KW-1185">Reference proteome</keyword>
<dbReference type="InterPro" id="IPR001437">
    <property type="entry name" value="Tscrpt_elong_fac_GreA/B_C"/>
</dbReference>
<evidence type="ECO:0000259" key="1">
    <source>
        <dbReference type="Pfam" id="PF01272"/>
    </source>
</evidence>
<gene>
    <name evidence="2" type="ORF">SAMN06295905_2191</name>
</gene>
<dbReference type="GO" id="GO:0032784">
    <property type="term" value="P:regulation of DNA-templated transcription elongation"/>
    <property type="evidence" value="ECO:0007669"/>
    <property type="project" value="InterPro"/>
</dbReference>
<dbReference type="SUPFAM" id="SSF54534">
    <property type="entry name" value="FKBP-like"/>
    <property type="match status" value="1"/>
</dbReference>
<keyword evidence="2" id="KW-0418">Kinase</keyword>
<dbReference type="RefSeq" id="WP_086470434.1">
    <property type="nucleotide sequence ID" value="NZ_FXWK01000001.1"/>
</dbReference>
<dbReference type="GO" id="GO:0016301">
    <property type="term" value="F:kinase activity"/>
    <property type="evidence" value="ECO:0007669"/>
    <property type="project" value="UniProtKB-KW"/>
</dbReference>
<name>A0A1Y6FE78_9HYPH</name>
<sequence>MTTLTHMAERSPEIIVGEKEHRRLVATALTDITEDAERIDFLLYELDRARIIADDRLPSDVVRLGSVVRFSGPGGQRTAKIVVPDEHGQVRHDGYRLSVTSRHGAALLGLRPGQRLSWRTAEGACDWVEVIGVANTPDRRFLSKERHR</sequence>
<protein>
    <submittedName>
        <fullName evidence="2">Regulator of nucleoside diphosphate kinase</fullName>
    </submittedName>
</protein>
<proteinExistence type="predicted"/>